<evidence type="ECO:0000256" key="2">
    <source>
        <dbReference type="ARBA" id="ARBA00023002"/>
    </source>
</evidence>
<feature type="domain" description="Enoyl reductase (ER)" evidence="5">
    <location>
        <begin position="161"/>
        <end position="453"/>
    </location>
</feature>
<dbReference type="Gene3D" id="3.40.50.720">
    <property type="entry name" value="NAD(P)-binding Rossmann-like Domain"/>
    <property type="match status" value="1"/>
</dbReference>
<evidence type="ECO:0000256" key="1">
    <source>
        <dbReference type="ARBA" id="ARBA00010371"/>
    </source>
</evidence>
<gene>
    <name evidence="6" type="primary">LOC112279286</name>
</gene>
<dbReference type="Gene3D" id="3.90.180.10">
    <property type="entry name" value="Medium-chain alcohol dehydrogenases, catalytic domain"/>
    <property type="match status" value="1"/>
</dbReference>
<dbReference type="Pfam" id="PF13602">
    <property type="entry name" value="ADH_zinc_N_2"/>
    <property type="match status" value="1"/>
</dbReference>
<dbReference type="InterPro" id="IPR044626">
    <property type="entry name" value="AOR-like"/>
</dbReference>
<dbReference type="InterPro" id="IPR020843">
    <property type="entry name" value="ER"/>
</dbReference>
<dbReference type="SUPFAM" id="SSF50129">
    <property type="entry name" value="GroES-like"/>
    <property type="match status" value="1"/>
</dbReference>
<evidence type="ECO:0000313" key="6">
    <source>
        <dbReference type="EnsemblPlants" id="Pp3c3_23410V3.2"/>
    </source>
</evidence>
<dbReference type="Gramene" id="Pp3c3_23410V3.5">
    <property type="protein sequence ID" value="Pp3c3_23410V3.5"/>
    <property type="gene ID" value="Pp3c3_23410"/>
</dbReference>
<dbReference type="PANTHER" id="PTHR44573">
    <property type="entry name" value="NADPH-DEPENDENT ALKENAL/ONE OXIDOREDUCTASE, CHLOROPLASTIC"/>
    <property type="match status" value="1"/>
</dbReference>
<keyword evidence="7" id="KW-1185">Reference proteome</keyword>
<dbReference type="GO" id="GO:0008270">
    <property type="term" value="F:zinc ion binding"/>
    <property type="evidence" value="ECO:0007669"/>
    <property type="project" value="InterPro"/>
</dbReference>
<evidence type="ECO:0000256" key="4">
    <source>
        <dbReference type="SAM" id="Phobius"/>
    </source>
</evidence>
<keyword evidence="4" id="KW-0812">Transmembrane</keyword>
<dbReference type="SMART" id="SM00829">
    <property type="entry name" value="PKS_ER"/>
    <property type="match status" value="1"/>
</dbReference>
<dbReference type="CDD" id="cd05289">
    <property type="entry name" value="MDR_like_2"/>
    <property type="match status" value="1"/>
</dbReference>
<dbReference type="EMBL" id="ABEU02000003">
    <property type="status" value="NOT_ANNOTATED_CDS"/>
    <property type="molecule type" value="Genomic_DNA"/>
</dbReference>
<dbReference type="InterPro" id="IPR002364">
    <property type="entry name" value="Quin_OxRdtase/zeta-crystal_CS"/>
</dbReference>
<feature type="transmembrane region" description="Helical" evidence="4">
    <location>
        <begin position="45"/>
        <end position="69"/>
    </location>
</feature>
<dbReference type="PANTHER" id="PTHR44573:SF1">
    <property type="entry name" value="NADPH-DEPENDENT ALKENAL_ONE OXIDOREDUCTASE, CHLOROPLASTIC"/>
    <property type="match status" value="1"/>
</dbReference>
<comment type="similarity">
    <text evidence="1">Belongs to the zinc-containing alcohol dehydrogenase family. Quinone oxidoreductase subfamily.</text>
</comment>
<evidence type="ECO:0000313" key="7">
    <source>
        <dbReference type="Proteomes" id="UP000006727"/>
    </source>
</evidence>
<dbReference type="AlphaFoldDB" id="A0A7I4DHT4"/>
<dbReference type="InterPro" id="IPR013154">
    <property type="entry name" value="ADH-like_N"/>
</dbReference>
<evidence type="ECO:0000259" key="5">
    <source>
        <dbReference type="SMART" id="SM00829"/>
    </source>
</evidence>
<reference evidence="6" key="3">
    <citation type="submission" date="2020-12" db="UniProtKB">
        <authorList>
            <consortium name="EnsemblPlants"/>
        </authorList>
    </citation>
    <scope>IDENTIFICATION</scope>
</reference>
<keyword evidence="2" id="KW-0560">Oxidoreductase</keyword>
<dbReference type="InterPro" id="IPR036291">
    <property type="entry name" value="NAD(P)-bd_dom_sf"/>
</dbReference>
<proteinExistence type="inferred from homology"/>
<dbReference type="Pfam" id="PF08240">
    <property type="entry name" value="ADH_N"/>
    <property type="match status" value="1"/>
</dbReference>
<reference evidence="6 7" key="1">
    <citation type="journal article" date="2008" name="Science">
        <title>The Physcomitrella genome reveals evolutionary insights into the conquest of land by plants.</title>
        <authorList>
            <person name="Rensing S."/>
            <person name="Lang D."/>
            <person name="Zimmer A."/>
            <person name="Terry A."/>
            <person name="Salamov A."/>
            <person name="Shapiro H."/>
            <person name="Nishiyama T."/>
            <person name="Perroud P.-F."/>
            <person name="Lindquist E."/>
            <person name="Kamisugi Y."/>
            <person name="Tanahashi T."/>
            <person name="Sakakibara K."/>
            <person name="Fujita T."/>
            <person name="Oishi K."/>
            <person name="Shin-I T."/>
            <person name="Kuroki Y."/>
            <person name="Toyoda A."/>
            <person name="Suzuki Y."/>
            <person name="Hashimoto A."/>
            <person name="Yamaguchi K."/>
            <person name="Sugano A."/>
            <person name="Kohara Y."/>
            <person name="Fujiyama A."/>
            <person name="Anterola A."/>
            <person name="Aoki S."/>
            <person name="Ashton N."/>
            <person name="Barbazuk W.B."/>
            <person name="Barker E."/>
            <person name="Bennetzen J."/>
            <person name="Bezanilla M."/>
            <person name="Blankenship R."/>
            <person name="Cho S.H."/>
            <person name="Dutcher S."/>
            <person name="Estelle M."/>
            <person name="Fawcett J.A."/>
            <person name="Gundlach H."/>
            <person name="Hanada K."/>
            <person name="Heyl A."/>
            <person name="Hicks K.A."/>
            <person name="Hugh J."/>
            <person name="Lohr M."/>
            <person name="Mayer K."/>
            <person name="Melkozernov A."/>
            <person name="Murata T."/>
            <person name="Nelson D."/>
            <person name="Pils B."/>
            <person name="Prigge M."/>
            <person name="Reiss B."/>
            <person name="Renner T."/>
            <person name="Rombauts S."/>
            <person name="Rushton P."/>
            <person name="Sanderfoot A."/>
            <person name="Schween G."/>
            <person name="Shiu S.-H."/>
            <person name="Stueber K."/>
            <person name="Theodoulou F.L."/>
            <person name="Tu H."/>
            <person name="Van de Peer Y."/>
            <person name="Verrier P.J."/>
            <person name="Waters E."/>
            <person name="Wood A."/>
            <person name="Yang L."/>
            <person name="Cove D."/>
            <person name="Cuming A."/>
            <person name="Hasebe M."/>
            <person name="Lucas S."/>
            <person name="Mishler D.B."/>
            <person name="Reski R."/>
            <person name="Grigoriev I."/>
            <person name="Quatrano R.S."/>
            <person name="Boore J.L."/>
        </authorList>
    </citation>
    <scope>NUCLEOTIDE SEQUENCE [LARGE SCALE GENOMIC DNA]</scope>
    <source>
        <strain evidence="6 7">cv. Gransden 2004</strain>
    </source>
</reference>
<evidence type="ECO:0000256" key="3">
    <source>
        <dbReference type="ARBA" id="ARBA00023027"/>
    </source>
</evidence>
<dbReference type="Gramene" id="Pp3c3_23410V3.6">
    <property type="protein sequence ID" value="Pp3c3_23410V3.6"/>
    <property type="gene ID" value="Pp3c3_23410"/>
</dbReference>
<dbReference type="Proteomes" id="UP000006727">
    <property type="component" value="Chromosome 3"/>
</dbReference>
<dbReference type="GO" id="GO:0016628">
    <property type="term" value="F:oxidoreductase activity, acting on the CH-CH group of donors, NAD or NADP as acceptor"/>
    <property type="evidence" value="ECO:0007669"/>
    <property type="project" value="InterPro"/>
</dbReference>
<accession>A0A7I4DHT4</accession>
<dbReference type="EnsemblPlants" id="Pp3c3_23410V3.2">
    <property type="protein sequence ID" value="Pp3c3_23410V3.2"/>
    <property type="gene ID" value="Pp3c3_23410"/>
</dbReference>
<protein>
    <recommendedName>
        <fullName evidence="5">Enoyl reductase (ER) domain-containing protein</fullName>
    </recommendedName>
</protein>
<dbReference type="InterPro" id="IPR011032">
    <property type="entry name" value="GroES-like_sf"/>
</dbReference>
<name>A0A7I4DHT4_PHYPA</name>
<dbReference type="Gramene" id="Pp3c3_23410V3.2">
    <property type="protein sequence ID" value="Pp3c3_23410V3.2"/>
    <property type="gene ID" value="Pp3c3_23410"/>
</dbReference>
<keyword evidence="3" id="KW-0520">NAD</keyword>
<sequence length="457" mass="49457">MIGMCLVTFNLKSLKSFERRFICSLPIVEYTPSTKPMAMTFSSPLYGIFALPTSLSMIHGVFCVIIIHYPSSVVAFPVSLGHHALVLRSRSGLQRFRVSKVALSSLRVSPALPFGGISLRDCGRSVGGFGGSSPVKRVREFQAMAVPKVHKAWVYHELGPAKDVLKFEEVAVPEVKPNQVLIKVKAAAINPVDNKRRTGYLGDKDSPLPIVPGYDCAGVVVKLGDQASKFEVDDEVYGMTSEIPVVHPKQWGTLASYTACEDKFLALKPKNLSFEEAASLPLAILTATEGLQKAGCEEGKTVLVLGGSGGVGTHVIQVAKHVLKAAHVTTTGSSKKTEFLKNLGADEVLDYHSTDYTQKPERYDVVYDTVGEGPTKGVKVLKDGGVLVSILTKDPAFRHVVQSKAEVLEMLNPYLESGAVKPIIDPEGRFKFSEVVQAYEYLEAGHATGKVTISPIE</sequence>
<organism evidence="6 7">
    <name type="scientific">Physcomitrium patens</name>
    <name type="common">Spreading-leaved earth moss</name>
    <name type="synonym">Physcomitrella patens</name>
    <dbReference type="NCBI Taxonomy" id="3218"/>
    <lineage>
        <taxon>Eukaryota</taxon>
        <taxon>Viridiplantae</taxon>
        <taxon>Streptophyta</taxon>
        <taxon>Embryophyta</taxon>
        <taxon>Bryophyta</taxon>
        <taxon>Bryophytina</taxon>
        <taxon>Bryopsida</taxon>
        <taxon>Funariidae</taxon>
        <taxon>Funariales</taxon>
        <taxon>Funariaceae</taxon>
        <taxon>Physcomitrium</taxon>
    </lineage>
</organism>
<dbReference type="EnsemblPlants" id="Pp3c3_23410V3.6">
    <property type="protein sequence ID" value="Pp3c3_23410V3.6"/>
    <property type="gene ID" value="Pp3c3_23410"/>
</dbReference>
<dbReference type="EnsemblPlants" id="Pp3c3_23410V3.5">
    <property type="protein sequence ID" value="Pp3c3_23410V3.5"/>
    <property type="gene ID" value="Pp3c3_23410"/>
</dbReference>
<keyword evidence="4" id="KW-1133">Transmembrane helix</keyword>
<dbReference type="SUPFAM" id="SSF51735">
    <property type="entry name" value="NAD(P)-binding Rossmann-fold domains"/>
    <property type="match status" value="1"/>
</dbReference>
<reference evidence="6 7" key="2">
    <citation type="journal article" date="2018" name="Plant J.">
        <title>The Physcomitrella patens chromosome-scale assembly reveals moss genome structure and evolution.</title>
        <authorList>
            <person name="Lang D."/>
            <person name="Ullrich K.K."/>
            <person name="Murat F."/>
            <person name="Fuchs J."/>
            <person name="Jenkins J."/>
            <person name="Haas F.B."/>
            <person name="Piednoel M."/>
            <person name="Gundlach H."/>
            <person name="Van Bel M."/>
            <person name="Meyberg R."/>
            <person name="Vives C."/>
            <person name="Morata J."/>
            <person name="Symeonidi A."/>
            <person name="Hiss M."/>
            <person name="Muchero W."/>
            <person name="Kamisugi Y."/>
            <person name="Saleh O."/>
            <person name="Blanc G."/>
            <person name="Decker E.L."/>
            <person name="van Gessel N."/>
            <person name="Grimwood J."/>
            <person name="Hayes R.D."/>
            <person name="Graham S.W."/>
            <person name="Gunter L.E."/>
            <person name="McDaniel S.F."/>
            <person name="Hoernstein S.N.W."/>
            <person name="Larsson A."/>
            <person name="Li F.W."/>
            <person name="Perroud P.F."/>
            <person name="Phillips J."/>
            <person name="Ranjan P."/>
            <person name="Rokshar D.S."/>
            <person name="Rothfels C.J."/>
            <person name="Schneider L."/>
            <person name="Shu S."/>
            <person name="Stevenson D.W."/>
            <person name="Thummler F."/>
            <person name="Tillich M."/>
            <person name="Villarreal Aguilar J.C."/>
            <person name="Widiez T."/>
            <person name="Wong G.K."/>
            <person name="Wymore A."/>
            <person name="Zhang Y."/>
            <person name="Zimmer A.D."/>
            <person name="Quatrano R.S."/>
            <person name="Mayer K.F.X."/>
            <person name="Goodstein D."/>
            <person name="Casacuberta J.M."/>
            <person name="Vandepoele K."/>
            <person name="Reski R."/>
            <person name="Cuming A.C."/>
            <person name="Tuskan G.A."/>
            <person name="Maumus F."/>
            <person name="Salse J."/>
            <person name="Schmutz J."/>
            <person name="Rensing S.A."/>
        </authorList>
    </citation>
    <scope>NUCLEOTIDE SEQUENCE [LARGE SCALE GENOMIC DNA]</scope>
    <source>
        <strain evidence="6 7">cv. Gransden 2004</strain>
    </source>
</reference>
<dbReference type="PROSITE" id="PS01162">
    <property type="entry name" value="QOR_ZETA_CRYSTAL"/>
    <property type="match status" value="1"/>
</dbReference>
<keyword evidence="4" id="KW-0472">Membrane</keyword>